<comment type="caution">
    <text evidence="1">The sequence shown here is derived from an EMBL/GenBank/DDBJ whole genome shotgun (WGS) entry which is preliminary data.</text>
</comment>
<name>A0A6G0VP31_APHCR</name>
<dbReference type="OrthoDB" id="6630394at2759"/>
<dbReference type="Proteomes" id="UP000478052">
    <property type="component" value="Unassembled WGS sequence"/>
</dbReference>
<feature type="non-terminal residue" evidence="1">
    <location>
        <position position="78"/>
    </location>
</feature>
<evidence type="ECO:0000313" key="2">
    <source>
        <dbReference type="Proteomes" id="UP000478052"/>
    </source>
</evidence>
<reference evidence="1 2" key="1">
    <citation type="submission" date="2019-08" db="EMBL/GenBank/DDBJ databases">
        <title>Whole genome of Aphis craccivora.</title>
        <authorList>
            <person name="Voronova N.V."/>
            <person name="Shulinski R.S."/>
            <person name="Bandarenka Y.V."/>
            <person name="Zhorov D.G."/>
            <person name="Warner D."/>
        </authorList>
    </citation>
    <scope>NUCLEOTIDE SEQUENCE [LARGE SCALE GENOMIC DNA]</scope>
    <source>
        <strain evidence="1">180601</strain>
        <tissue evidence="1">Whole Body</tissue>
    </source>
</reference>
<proteinExistence type="predicted"/>
<accession>A0A6G0VP31</accession>
<sequence length="78" mass="9150">MSHPIPNEYITSQLEYHKIQILSPITHAGFNIPELAHIISFRRQVYIKPDDFEKLPKSILINLENTSHRIFLDDDSIH</sequence>
<protein>
    <submittedName>
        <fullName evidence="1">CCHC-type domain-containing protein</fullName>
    </submittedName>
</protein>
<dbReference type="EMBL" id="VUJU01014121">
    <property type="protein sequence ID" value="KAF0702913.1"/>
    <property type="molecule type" value="Genomic_DNA"/>
</dbReference>
<organism evidence="1 2">
    <name type="scientific">Aphis craccivora</name>
    <name type="common">Cowpea aphid</name>
    <dbReference type="NCBI Taxonomy" id="307492"/>
    <lineage>
        <taxon>Eukaryota</taxon>
        <taxon>Metazoa</taxon>
        <taxon>Ecdysozoa</taxon>
        <taxon>Arthropoda</taxon>
        <taxon>Hexapoda</taxon>
        <taxon>Insecta</taxon>
        <taxon>Pterygota</taxon>
        <taxon>Neoptera</taxon>
        <taxon>Paraneoptera</taxon>
        <taxon>Hemiptera</taxon>
        <taxon>Sternorrhyncha</taxon>
        <taxon>Aphidomorpha</taxon>
        <taxon>Aphidoidea</taxon>
        <taxon>Aphididae</taxon>
        <taxon>Aphidini</taxon>
        <taxon>Aphis</taxon>
        <taxon>Aphis</taxon>
    </lineage>
</organism>
<gene>
    <name evidence="1" type="ORF">FWK35_00035245</name>
</gene>
<keyword evidence="2" id="KW-1185">Reference proteome</keyword>
<dbReference type="AlphaFoldDB" id="A0A6G0VP31"/>
<evidence type="ECO:0000313" key="1">
    <source>
        <dbReference type="EMBL" id="KAF0702913.1"/>
    </source>
</evidence>